<dbReference type="SUPFAM" id="SSF52540">
    <property type="entry name" value="P-loop containing nucleoside triphosphate hydrolases"/>
    <property type="match status" value="1"/>
</dbReference>
<evidence type="ECO:0000256" key="4">
    <source>
        <dbReference type="ARBA" id="ARBA00022840"/>
    </source>
</evidence>
<reference evidence="7" key="1">
    <citation type="journal article" date="2019" name="Int. J. Syst. Evol. Microbiol.">
        <title>The Global Catalogue of Microorganisms (GCM) 10K type strain sequencing project: providing services to taxonomists for standard genome sequencing and annotation.</title>
        <authorList>
            <consortium name="The Broad Institute Genomics Platform"/>
            <consortium name="The Broad Institute Genome Sequencing Center for Infectious Disease"/>
            <person name="Wu L."/>
            <person name="Ma J."/>
        </authorList>
    </citation>
    <scope>NUCLEOTIDE SEQUENCE [LARGE SCALE GENOMIC DNA]</scope>
    <source>
        <strain evidence="7">CCUG 56754</strain>
    </source>
</reference>
<dbReference type="Pfam" id="PF00005">
    <property type="entry name" value="ABC_tran"/>
    <property type="match status" value="1"/>
</dbReference>
<dbReference type="Proteomes" id="UP001597040">
    <property type="component" value="Unassembled WGS sequence"/>
</dbReference>
<keyword evidence="3" id="KW-0547">Nucleotide-binding</keyword>
<dbReference type="RefSeq" id="WP_390358761.1">
    <property type="nucleotide sequence ID" value="NZ_JBHTKJ010000003.1"/>
</dbReference>
<dbReference type="InterPro" id="IPR027417">
    <property type="entry name" value="P-loop_NTPase"/>
</dbReference>
<comment type="caution">
    <text evidence="6">The sequence shown here is derived from an EMBL/GenBank/DDBJ whole genome shotgun (WGS) entry which is preliminary data.</text>
</comment>
<dbReference type="InterPro" id="IPR003439">
    <property type="entry name" value="ABC_transporter-like_ATP-bd"/>
</dbReference>
<dbReference type="PANTHER" id="PTHR42711:SF5">
    <property type="entry name" value="ABC TRANSPORTER ATP-BINDING PROTEIN NATA"/>
    <property type="match status" value="1"/>
</dbReference>
<accession>A0ABW3LG78</accession>
<gene>
    <name evidence="6" type="ORF">ACFQ3N_01145</name>
</gene>
<keyword evidence="7" id="KW-1185">Reference proteome</keyword>
<evidence type="ECO:0000313" key="6">
    <source>
        <dbReference type="EMBL" id="MFD1037032.1"/>
    </source>
</evidence>
<evidence type="ECO:0000256" key="2">
    <source>
        <dbReference type="ARBA" id="ARBA00022448"/>
    </source>
</evidence>
<dbReference type="InterPro" id="IPR050763">
    <property type="entry name" value="ABC_transporter_ATP-binding"/>
</dbReference>
<proteinExistence type="inferred from homology"/>
<dbReference type="Gene3D" id="3.40.50.300">
    <property type="entry name" value="P-loop containing nucleotide triphosphate hydrolases"/>
    <property type="match status" value="1"/>
</dbReference>
<evidence type="ECO:0000313" key="7">
    <source>
        <dbReference type="Proteomes" id="UP001597040"/>
    </source>
</evidence>
<feature type="domain" description="ABC transporter" evidence="5">
    <location>
        <begin position="26"/>
        <end position="97"/>
    </location>
</feature>
<dbReference type="GO" id="GO:0005524">
    <property type="term" value="F:ATP binding"/>
    <property type="evidence" value="ECO:0007669"/>
    <property type="project" value="UniProtKB-KW"/>
</dbReference>
<evidence type="ECO:0000256" key="1">
    <source>
        <dbReference type="ARBA" id="ARBA00005417"/>
    </source>
</evidence>
<comment type="similarity">
    <text evidence="1">Belongs to the ABC transporter superfamily.</text>
</comment>
<keyword evidence="2" id="KW-0813">Transport</keyword>
<protein>
    <submittedName>
        <fullName evidence="6">ATP-binding cassette domain-containing protein</fullName>
    </submittedName>
</protein>
<sequence length="100" mass="10902">MERIITVDGIHKVYTKRKSKEEFIAVKGVSFNVSIGEIVELLGPNGAGKTTTIKTICGLLVPDIGSVTINGFDSVKNRYKALHHISAVQEGNRNFSDITN</sequence>
<evidence type="ECO:0000256" key="3">
    <source>
        <dbReference type="ARBA" id="ARBA00022741"/>
    </source>
</evidence>
<name>A0ABW3LG78_9BACI</name>
<dbReference type="PANTHER" id="PTHR42711">
    <property type="entry name" value="ABC TRANSPORTER ATP-BINDING PROTEIN"/>
    <property type="match status" value="1"/>
</dbReference>
<organism evidence="6 7">
    <name type="scientific">Virgibacillus byunsanensis</name>
    <dbReference type="NCBI Taxonomy" id="570945"/>
    <lineage>
        <taxon>Bacteria</taxon>
        <taxon>Bacillati</taxon>
        <taxon>Bacillota</taxon>
        <taxon>Bacilli</taxon>
        <taxon>Bacillales</taxon>
        <taxon>Bacillaceae</taxon>
        <taxon>Virgibacillus</taxon>
    </lineage>
</organism>
<dbReference type="EMBL" id="JBHTKJ010000003">
    <property type="protein sequence ID" value="MFD1037032.1"/>
    <property type="molecule type" value="Genomic_DNA"/>
</dbReference>
<evidence type="ECO:0000259" key="5">
    <source>
        <dbReference type="Pfam" id="PF00005"/>
    </source>
</evidence>
<keyword evidence="4 6" id="KW-0067">ATP-binding</keyword>